<feature type="chain" id="PRO_5011730321" evidence="2">
    <location>
        <begin position="22"/>
        <end position="493"/>
    </location>
</feature>
<dbReference type="Pfam" id="PF20067">
    <property type="entry name" value="SSL_N"/>
    <property type="match status" value="1"/>
</dbReference>
<accession>A0A1G9R8E9</accession>
<dbReference type="Proteomes" id="UP000198510">
    <property type="component" value="Unassembled WGS sequence"/>
</dbReference>
<dbReference type="InterPro" id="IPR011042">
    <property type="entry name" value="6-blade_b-propeller_TolB-like"/>
</dbReference>
<reference evidence="3 4" key="1">
    <citation type="submission" date="2016-10" db="EMBL/GenBank/DDBJ databases">
        <authorList>
            <person name="de Groot N.N."/>
        </authorList>
    </citation>
    <scope>NUCLEOTIDE SEQUENCE [LARGE SCALE GENOMIC DNA]</scope>
    <source>
        <strain evidence="3 4">DSM 25186</strain>
    </source>
</reference>
<dbReference type="STRING" id="1075417.SAMN05421823_11174"/>
<dbReference type="OrthoDB" id="9770043at2"/>
<evidence type="ECO:0000256" key="2">
    <source>
        <dbReference type="SAM" id="SignalP"/>
    </source>
</evidence>
<dbReference type="SUPFAM" id="SSF50952">
    <property type="entry name" value="Soluble quinoprotein glucose dehydrogenase"/>
    <property type="match status" value="1"/>
</dbReference>
<dbReference type="PANTHER" id="PTHR19328:SF75">
    <property type="entry name" value="ALDOSE SUGAR DEHYDROGENASE YLII"/>
    <property type="match status" value="1"/>
</dbReference>
<evidence type="ECO:0000256" key="1">
    <source>
        <dbReference type="SAM" id="MobiDB-lite"/>
    </source>
</evidence>
<dbReference type="AlphaFoldDB" id="A0A1G9R8E9"/>
<dbReference type="InterPro" id="IPR011041">
    <property type="entry name" value="Quinoprot_gluc/sorb_DH_b-prop"/>
</dbReference>
<dbReference type="RefSeq" id="WP_089686589.1">
    <property type="nucleotide sequence ID" value="NZ_FNFO01000011.1"/>
</dbReference>
<feature type="signal peptide" evidence="2">
    <location>
        <begin position="1"/>
        <end position="21"/>
    </location>
</feature>
<protein>
    <submittedName>
        <fullName evidence="3">Glucose/arabinose dehydrogenase, beta-propeller fold</fullName>
    </submittedName>
</protein>
<evidence type="ECO:0000313" key="4">
    <source>
        <dbReference type="Proteomes" id="UP000198510"/>
    </source>
</evidence>
<dbReference type="Gene3D" id="2.120.10.30">
    <property type="entry name" value="TolB, C-terminal domain"/>
    <property type="match status" value="1"/>
</dbReference>
<organism evidence="3 4">
    <name type="scientific">Catalinimonas alkaloidigena</name>
    <dbReference type="NCBI Taxonomy" id="1075417"/>
    <lineage>
        <taxon>Bacteria</taxon>
        <taxon>Pseudomonadati</taxon>
        <taxon>Bacteroidota</taxon>
        <taxon>Cytophagia</taxon>
        <taxon>Cytophagales</taxon>
        <taxon>Catalimonadaceae</taxon>
        <taxon>Catalinimonas</taxon>
    </lineage>
</organism>
<feature type="region of interest" description="Disordered" evidence="1">
    <location>
        <begin position="343"/>
        <end position="366"/>
    </location>
</feature>
<evidence type="ECO:0000313" key="3">
    <source>
        <dbReference type="EMBL" id="SDM19566.1"/>
    </source>
</evidence>
<sequence length="493" mass="53424">MRFNLFKVCLLLALTGAIAYAATRRSVQARYARLVFLAKDRIAQLGQPAIVPLEAAIREGVAFEKVPLPDTRDRYSGVCLGPDGKLYATTLDGRIRRFTIGEDGTLQAPEELFALQDAYETRTNRLTIGLAFDPAATADSLVAWVTHQTYTFYNGPDWDGTVSRLSGPQLEHVQHVVIHLPRSAGDHLTNSVAFGPDGALYIAQGSNTAMGSPDESWAFREEHLLSAAILRLDPTRLTNVSLPLDVKTSEGGTYDPYAATAPLTIYASGLRNAYDLVWHSNGHLYVPVNGAAADGHTPASEAGALRMDGRTYEGPAVPALSHVMQVQNDYLVRVDSGGYYGHPNPRRGEFVMNGGNPTDDPDPAQVDQYPVGTQPDPNWRGFAFQFPIHNSPNGLVEYRSGAFHGALQGKLLVTRFVNQDLMILEPGGSTLDIVRASEGATVPGLTDFSLPIDVAEDVTTGNLYVAEFGGDGQITLLRPRPDGNPEAVVQRQR</sequence>
<proteinExistence type="predicted"/>
<gene>
    <name evidence="3" type="ORF">SAMN05421823_11174</name>
</gene>
<dbReference type="PANTHER" id="PTHR19328">
    <property type="entry name" value="HEDGEHOG-INTERACTING PROTEIN"/>
    <property type="match status" value="1"/>
</dbReference>
<name>A0A1G9R8E9_9BACT</name>
<keyword evidence="2" id="KW-0732">Signal</keyword>
<keyword evidence="4" id="KW-1185">Reference proteome</keyword>
<dbReference type="EMBL" id="FNFO01000011">
    <property type="protein sequence ID" value="SDM19566.1"/>
    <property type="molecule type" value="Genomic_DNA"/>
</dbReference>